<dbReference type="Proteomes" id="UP001286313">
    <property type="component" value="Unassembled WGS sequence"/>
</dbReference>
<dbReference type="SUPFAM" id="SSF47769">
    <property type="entry name" value="SAM/Pointed domain"/>
    <property type="match status" value="1"/>
</dbReference>
<name>A0AAE1G1H3_PETCI</name>
<dbReference type="AlphaFoldDB" id="A0AAE1G1H3"/>
<dbReference type="PROSITE" id="PS50105">
    <property type="entry name" value="SAM_DOMAIN"/>
    <property type="match status" value="1"/>
</dbReference>
<evidence type="ECO:0000256" key="1">
    <source>
        <dbReference type="SAM" id="MobiDB-lite"/>
    </source>
</evidence>
<keyword evidence="4" id="KW-1185">Reference proteome</keyword>
<organism evidence="3 4">
    <name type="scientific">Petrolisthes cinctipes</name>
    <name type="common">Flat porcelain crab</name>
    <dbReference type="NCBI Taxonomy" id="88211"/>
    <lineage>
        <taxon>Eukaryota</taxon>
        <taxon>Metazoa</taxon>
        <taxon>Ecdysozoa</taxon>
        <taxon>Arthropoda</taxon>
        <taxon>Crustacea</taxon>
        <taxon>Multicrustacea</taxon>
        <taxon>Malacostraca</taxon>
        <taxon>Eumalacostraca</taxon>
        <taxon>Eucarida</taxon>
        <taxon>Decapoda</taxon>
        <taxon>Pleocyemata</taxon>
        <taxon>Anomura</taxon>
        <taxon>Galatheoidea</taxon>
        <taxon>Porcellanidae</taxon>
        <taxon>Petrolisthes</taxon>
    </lineage>
</organism>
<sequence length="166" mass="18039">MTKRFGRRRRVAQSVGKISSDTTTISGVPGYQPIPDNSSPTSLQPATRWFLTVMVFTDLFLTPEAALQPITQWSSSNVVDWMATLNLAPYSELFKAKDIKGTDLLSLDRDKLVPMSRGVDERMGGVGVMMIVMVGGARVSEGMGERSYGMRGRGSLGFGGDGGRRT</sequence>
<dbReference type="Pfam" id="PF07647">
    <property type="entry name" value="SAM_2"/>
    <property type="match status" value="1"/>
</dbReference>
<evidence type="ECO:0000313" key="4">
    <source>
        <dbReference type="Proteomes" id="UP001286313"/>
    </source>
</evidence>
<accession>A0AAE1G1H3</accession>
<proteinExistence type="predicted"/>
<comment type="caution">
    <text evidence="3">The sequence shown here is derived from an EMBL/GenBank/DDBJ whole genome shotgun (WGS) entry which is preliminary data.</text>
</comment>
<feature type="domain" description="SAM" evidence="2">
    <location>
        <begin position="73"/>
        <end position="119"/>
    </location>
</feature>
<dbReference type="Gene3D" id="1.10.150.50">
    <property type="entry name" value="Transcription Factor, Ets-1"/>
    <property type="match status" value="1"/>
</dbReference>
<protein>
    <recommendedName>
        <fullName evidence="2">SAM domain-containing protein</fullName>
    </recommendedName>
</protein>
<gene>
    <name evidence="3" type="ORF">Pcinc_012072</name>
</gene>
<feature type="region of interest" description="Disordered" evidence="1">
    <location>
        <begin position="14"/>
        <end position="40"/>
    </location>
</feature>
<evidence type="ECO:0000259" key="2">
    <source>
        <dbReference type="PROSITE" id="PS50105"/>
    </source>
</evidence>
<feature type="compositionally biased region" description="Polar residues" evidence="1">
    <location>
        <begin position="16"/>
        <end position="26"/>
    </location>
</feature>
<dbReference type="InterPro" id="IPR001660">
    <property type="entry name" value="SAM"/>
</dbReference>
<dbReference type="InterPro" id="IPR013761">
    <property type="entry name" value="SAM/pointed_sf"/>
</dbReference>
<reference evidence="3" key="1">
    <citation type="submission" date="2023-10" db="EMBL/GenBank/DDBJ databases">
        <title>Genome assemblies of two species of porcelain crab, Petrolisthes cinctipes and Petrolisthes manimaculis (Anomura: Porcellanidae).</title>
        <authorList>
            <person name="Angst P."/>
        </authorList>
    </citation>
    <scope>NUCLEOTIDE SEQUENCE</scope>
    <source>
        <strain evidence="3">PB745_01</strain>
        <tissue evidence="3">Gill</tissue>
    </source>
</reference>
<dbReference type="EMBL" id="JAWQEG010000972">
    <property type="protein sequence ID" value="KAK3883631.1"/>
    <property type="molecule type" value="Genomic_DNA"/>
</dbReference>
<evidence type="ECO:0000313" key="3">
    <source>
        <dbReference type="EMBL" id="KAK3883631.1"/>
    </source>
</evidence>